<evidence type="ECO:0000313" key="3">
    <source>
        <dbReference type="Proteomes" id="UP000054359"/>
    </source>
</evidence>
<proteinExistence type="predicted"/>
<accession>A0A087TNX5</accession>
<organism evidence="2 3">
    <name type="scientific">Stegodyphus mimosarum</name>
    <name type="common">African social velvet spider</name>
    <dbReference type="NCBI Taxonomy" id="407821"/>
    <lineage>
        <taxon>Eukaryota</taxon>
        <taxon>Metazoa</taxon>
        <taxon>Ecdysozoa</taxon>
        <taxon>Arthropoda</taxon>
        <taxon>Chelicerata</taxon>
        <taxon>Arachnida</taxon>
        <taxon>Araneae</taxon>
        <taxon>Araneomorphae</taxon>
        <taxon>Entelegynae</taxon>
        <taxon>Eresoidea</taxon>
        <taxon>Eresidae</taxon>
        <taxon>Stegodyphus</taxon>
    </lineage>
</organism>
<feature type="region of interest" description="Disordered" evidence="1">
    <location>
        <begin position="1"/>
        <end position="47"/>
    </location>
</feature>
<gene>
    <name evidence="2" type="ORF">X975_03484</name>
</gene>
<dbReference type="AlphaFoldDB" id="A0A087TNX5"/>
<evidence type="ECO:0000256" key="1">
    <source>
        <dbReference type="SAM" id="MobiDB-lite"/>
    </source>
</evidence>
<dbReference type="EMBL" id="KK116103">
    <property type="protein sequence ID" value="KFM66814.1"/>
    <property type="molecule type" value="Genomic_DNA"/>
</dbReference>
<dbReference type="Proteomes" id="UP000054359">
    <property type="component" value="Unassembled WGS sequence"/>
</dbReference>
<feature type="compositionally biased region" description="Low complexity" evidence="1">
    <location>
        <begin position="31"/>
        <end position="47"/>
    </location>
</feature>
<feature type="non-terminal residue" evidence="2">
    <location>
        <position position="47"/>
    </location>
</feature>
<feature type="compositionally biased region" description="Polar residues" evidence="1">
    <location>
        <begin position="1"/>
        <end position="19"/>
    </location>
</feature>
<evidence type="ECO:0000313" key="2">
    <source>
        <dbReference type="EMBL" id="KFM66814.1"/>
    </source>
</evidence>
<protein>
    <submittedName>
        <fullName evidence="2">Uncharacterized protein</fullName>
    </submittedName>
</protein>
<sequence>MHTSSSPFGFDNSAHSLQDSPKADKCTTNISPSTTQGSESSSHLLPT</sequence>
<reference evidence="2 3" key="1">
    <citation type="submission" date="2013-11" db="EMBL/GenBank/DDBJ databases">
        <title>Genome sequencing of Stegodyphus mimosarum.</title>
        <authorList>
            <person name="Bechsgaard J."/>
        </authorList>
    </citation>
    <scope>NUCLEOTIDE SEQUENCE [LARGE SCALE GENOMIC DNA]</scope>
</reference>
<keyword evidence="3" id="KW-1185">Reference proteome</keyword>
<name>A0A087TNX5_STEMI</name>